<evidence type="ECO:0000256" key="2">
    <source>
        <dbReference type="ARBA" id="ARBA00023125"/>
    </source>
</evidence>
<keyword evidence="4" id="KW-0539">Nucleus</keyword>
<evidence type="ECO:0000256" key="3">
    <source>
        <dbReference type="ARBA" id="ARBA00023163"/>
    </source>
</evidence>
<dbReference type="InterPro" id="IPR000953">
    <property type="entry name" value="Chromo/chromo_shadow_dom"/>
</dbReference>
<evidence type="ECO:0000256" key="4">
    <source>
        <dbReference type="ARBA" id="ARBA00023242"/>
    </source>
</evidence>
<comment type="caution">
    <text evidence="8">The sequence shown here is derived from an EMBL/GenBank/DDBJ whole genome shotgun (WGS) entry which is preliminary data.</text>
</comment>
<accession>A0ABP1GA12</accession>
<evidence type="ECO:0000256" key="5">
    <source>
        <dbReference type="SAM" id="MobiDB-lite"/>
    </source>
</evidence>
<evidence type="ECO:0000313" key="9">
    <source>
        <dbReference type="Proteomes" id="UP001497392"/>
    </source>
</evidence>
<keyword evidence="3" id="KW-0804">Transcription</keyword>
<dbReference type="Gene3D" id="2.40.330.10">
    <property type="entry name" value="DNA-binding pseudobarrel domain"/>
    <property type="match status" value="1"/>
</dbReference>
<dbReference type="Gene3D" id="2.40.50.40">
    <property type="match status" value="1"/>
</dbReference>
<evidence type="ECO:0000313" key="8">
    <source>
        <dbReference type="EMBL" id="CAL5229056.1"/>
    </source>
</evidence>
<organism evidence="8 9">
    <name type="scientific">Coccomyxa viridis</name>
    <dbReference type="NCBI Taxonomy" id="1274662"/>
    <lineage>
        <taxon>Eukaryota</taxon>
        <taxon>Viridiplantae</taxon>
        <taxon>Chlorophyta</taxon>
        <taxon>core chlorophytes</taxon>
        <taxon>Trebouxiophyceae</taxon>
        <taxon>Trebouxiophyceae incertae sedis</taxon>
        <taxon>Coccomyxaceae</taxon>
        <taxon>Coccomyxa</taxon>
    </lineage>
</organism>
<dbReference type="PROSITE" id="PS50013">
    <property type="entry name" value="CHROMO_2"/>
    <property type="match status" value="1"/>
</dbReference>
<feature type="region of interest" description="Disordered" evidence="5">
    <location>
        <begin position="272"/>
        <end position="390"/>
    </location>
</feature>
<reference evidence="8 9" key="1">
    <citation type="submission" date="2024-06" db="EMBL/GenBank/DDBJ databases">
        <authorList>
            <person name="Kraege A."/>
            <person name="Thomma B."/>
        </authorList>
    </citation>
    <scope>NUCLEOTIDE SEQUENCE [LARGE SCALE GENOMIC DNA]</scope>
</reference>
<feature type="domain" description="TF-B3" evidence="7">
    <location>
        <begin position="182"/>
        <end position="241"/>
    </location>
</feature>
<keyword evidence="1" id="KW-0805">Transcription regulation</keyword>
<dbReference type="CDD" id="cd10017">
    <property type="entry name" value="B3_DNA"/>
    <property type="match status" value="1"/>
</dbReference>
<feature type="compositionally biased region" description="Low complexity" evidence="5">
    <location>
        <begin position="279"/>
        <end position="296"/>
    </location>
</feature>
<feature type="compositionally biased region" description="Low complexity" evidence="5">
    <location>
        <begin position="358"/>
        <end position="377"/>
    </location>
</feature>
<dbReference type="SUPFAM" id="SSF54160">
    <property type="entry name" value="Chromo domain-like"/>
    <property type="match status" value="1"/>
</dbReference>
<dbReference type="InterPro" id="IPR003340">
    <property type="entry name" value="B3_DNA-bd"/>
</dbReference>
<gene>
    <name evidence="8" type="primary">g12305</name>
    <name evidence="8" type="ORF">VP750_LOCUS10962</name>
</gene>
<proteinExistence type="predicted"/>
<name>A0ABP1GA12_9CHLO</name>
<evidence type="ECO:0000259" key="7">
    <source>
        <dbReference type="PROSITE" id="PS50863"/>
    </source>
</evidence>
<keyword evidence="9" id="KW-1185">Reference proteome</keyword>
<feature type="compositionally biased region" description="Basic and acidic residues" evidence="5">
    <location>
        <begin position="337"/>
        <end position="352"/>
    </location>
</feature>
<protein>
    <submittedName>
        <fullName evidence="8">G12305 protein</fullName>
    </submittedName>
</protein>
<dbReference type="SUPFAM" id="SSF101936">
    <property type="entry name" value="DNA-binding pseudobarrel domain"/>
    <property type="match status" value="1"/>
</dbReference>
<feature type="compositionally biased region" description="Basic residues" evidence="5">
    <location>
        <begin position="297"/>
        <end position="309"/>
    </location>
</feature>
<evidence type="ECO:0000259" key="6">
    <source>
        <dbReference type="PROSITE" id="PS50013"/>
    </source>
</evidence>
<dbReference type="InterPro" id="IPR015300">
    <property type="entry name" value="DNA-bd_pseudobarrel_sf"/>
</dbReference>
<dbReference type="EMBL" id="CAXHTA020000019">
    <property type="protein sequence ID" value="CAL5229056.1"/>
    <property type="molecule type" value="Genomic_DNA"/>
</dbReference>
<feature type="domain" description="Chromo" evidence="6">
    <location>
        <begin position="424"/>
        <end position="489"/>
    </location>
</feature>
<dbReference type="Proteomes" id="UP001497392">
    <property type="component" value="Unassembled WGS sequence"/>
</dbReference>
<keyword evidence="2" id="KW-0238">DNA-binding</keyword>
<dbReference type="PROSITE" id="PS50863">
    <property type="entry name" value="B3"/>
    <property type="match status" value="1"/>
</dbReference>
<dbReference type="InterPro" id="IPR016197">
    <property type="entry name" value="Chromo-like_dom_sf"/>
</dbReference>
<sequence>MARNKAVMERMGVFTSAQNLRNLLPAKPKVASRAPIRRNLVPASDIKLRRSDRNDGKKRCYVEVAPERYQYEQRRVNREGGVRMVQTKQVFASDYAIGEAADAAEAKVEECEQGRAFAKRMMPFNVAGDFWQQLPAAMQNTWTFPGEAIIELECEDASRKQSAMKKEIGRTTWQYQEGENERRWKVKWLPKGGSAGFSGGWRGFAIDQELTPNDFVVWEVPADVPSDELPTYIKIHLFRAENYETEESSEELVTFEEERQKQLTLYETIEEQEEGAGEEAGPADEAGPSHAAAAGPKGKKAAAAKRASRVVKAAPVEEPGSSSKADATVTRKRARESHKADKAVAPAKEARKGRGKKAAVAAKDAAREAATTEAAAASEKPRAPSTRARKPSAIVVDLAQRRWEEQQERINKLAAEGMATEENFDVEVILGLEGMKTAKPRFKVRWETFTEEDDTWEPYSMFEDDVFQYAWADEKLRAEAQQFARRWRK</sequence>
<evidence type="ECO:0000256" key="1">
    <source>
        <dbReference type="ARBA" id="ARBA00023015"/>
    </source>
</evidence>